<comment type="caution">
    <text evidence="3">The sequence shown here is derived from an EMBL/GenBank/DDBJ whole genome shotgun (WGS) entry which is preliminary data.</text>
</comment>
<dbReference type="Proteomes" id="UP000230842">
    <property type="component" value="Unassembled WGS sequence"/>
</dbReference>
<dbReference type="EMBL" id="PGEZ01000001">
    <property type="protein sequence ID" value="PJJ58200.1"/>
    <property type="molecule type" value="Genomic_DNA"/>
</dbReference>
<reference evidence="3 4" key="1">
    <citation type="submission" date="2017-11" db="EMBL/GenBank/DDBJ databases">
        <title>Genomic Encyclopedia of Archaeal and Bacterial Type Strains, Phase II (KMG-II): From Individual Species to Whole Genera.</title>
        <authorList>
            <person name="Goeker M."/>
        </authorList>
    </citation>
    <scope>NUCLEOTIDE SEQUENCE [LARGE SCALE GENOMIC DNA]</scope>
    <source>
        <strain evidence="3 4">DSM 27763</strain>
    </source>
</reference>
<dbReference type="PANTHER" id="PTHR45266">
    <property type="entry name" value="OXALOACETATE DECARBOXYLASE ALPHA CHAIN"/>
    <property type="match status" value="1"/>
</dbReference>
<dbReference type="InterPro" id="IPR011053">
    <property type="entry name" value="Single_hybrid_motif"/>
</dbReference>
<dbReference type="Pfam" id="PF00364">
    <property type="entry name" value="Biotin_lipoyl"/>
    <property type="match status" value="1"/>
</dbReference>
<dbReference type="Gene3D" id="2.40.50.100">
    <property type="match status" value="1"/>
</dbReference>
<feature type="domain" description="Lipoyl-binding" evidence="2">
    <location>
        <begin position="1"/>
        <end position="72"/>
    </location>
</feature>
<dbReference type="NCBIfam" id="NF004547">
    <property type="entry name" value="PRK05889.1"/>
    <property type="match status" value="1"/>
</dbReference>
<protein>
    <submittedName>
        <fullName evidence="3">Biotin-dependent enzyme</fullName>
    </submittedName>
</protein>
<accession>A0A2M9BJR2</accession>
<proteinExistence type="predicted"/>
<keyword evidence="4" id="KW-1185">Reference proteome</keyword>
<organism evidence="3 4">
    <name type="scientific">Mumia flava</name>
    <dbReference type="NCBI Taxonomy" id="1348852"/>
    <lineage>
        <taxon>Bacteria</taxon>
        <taxon>Bacillati</taxon>
        <taxon>Actinomycetota</taxon>
        <taxon>Actinomycetes</taxon>
        <taxon>Propionibacteriales</taxon>
        <taxon>Nocardioidaceae</taxon>
        <taxon>Mumia</taxon>
    </lineage>
</organism>
<dbReference type="PROSITE" id="PS50968">
    <property type="entry name" value="BIOTINYL_LIPOYL"/>
    <property type="match status" value="1"/>
</dbReference>
<evidence type="ECO:0000313" key="4">
    <source>
        <dbReference type="Proteomes" id="UP000230842"/>
    </source>
</evidence>
<dbReference type="SUPFAM" id="SSF51230">
    <property type="entry name" value="Single hybrid motif"/>
    <property type="match status" value="1"/>
</dbReference>
<name>A0A2M9BJR2_9ACTN</name>
<gene>
    <name evidence="3" type="ORF">CLV56_2446</name>
</gene>
<dbReference type="InterPro" id="IPR050709">
    <property type="entry name" value="Biotin_Carboxyl_Carrier/Decarb"/>
</dbReference>
<evidence type="ECO:0000256" key="1">
    <source>
        <dbReference type="ARBA" id="ARBA00023267"/>
    </source>
</evidence>
<dbReference type="PANTHER" id="PTHR45266:SF3">
    <property type="entry name" value="OXALOACETATE DECARBOXYLASE ALPHA CHAIN"/>
    <property type="match status" value="1"/>
</dbReference>
<keyword evidence="1" id="KW-0092">Biotin</keyword>
<dbReference type="AlphaFoldDB" id="A0A2M9BJR2"/>
<evidence type="ECO:0000313" key="3">
    <source>
        <dbReference type="EMBL" id="PJJ58200.1"/>
    </source>
</evidence>
<dbReference type="InterPro" id="IPR000089">
    <property type="entry name" value="Biotin_lipoyl"/>
</dbReference>
<dbReference type="CDD" id="cd06850">
    <property type="entry name" value="biotinyl_domain"/>
    <property type="match status" value="1"/>
</dbReference>
<evidence type="ECO:0000259" key="2">
    <source>
        <dbReference type="PROSITE" id="PS50968"/>
    </source>
</evidence>
<sequence>MRVHSAKAEIVANVWKLVAHEGQVVEHGDVVAVLESMKMEIPVHAGVDGVVRRIVVNEGQIVQEGDTIAEIG</sequence>